<dbReference type="RefSeq" id="WP_278059162.1">
    <property type="nucleotide sequence ID" value="NZ_CP121247.1"/>
</dbReference>
<organism evidence="8 9">
    <name type="scientific">Arcanobacterium wilhelmae</name>
    <dbReference type="NCBI Taxonomy" id="1803177"/>
    <lineage>
        <taxon>Bacteria</taxon>
        <taxon>Bacillati</taxon>
        <taxon>Actinomycetota</taxon>
        <taxon>Actinomycetes</taxon>
        <taxon>Actinomycetales</taxon>
        <taxon>Actinomycetaceae</taxon>
        <taxon>Arcanobacterium</taxon>
    </lineage>
</organism>
<keyword evidence="4 6" id="KW-0862">Zinc</keyword>
<evidence type="ECO:0000256" key="1">
    <source>
        <dbReference type="ARBA" id="ARBA00001947"/>
    </source>
</evidence>
<dbReference type="InterPro" id="IPR013154">
    <property type="entry name" value="ADH-like_N"/>
</dbReference>
<sequence length="363" mass="38918">MKAARYYDREDIRIEDIEPQELTPGTARVKVAWCGICGTDLHEFKEGPIFIPPHGHPHPISGEDAPITLGHEMSGVIEEVGEGVEDLKVGDHVVVEPYLVHDDVDTSEANMFYHLSPDMNFIGLGGGGGGLSENIVVKRRWIHKIPDSIPLDQAALIEPLSVGYHAVERAGYASEEVAKGKVALVGGAGPIGLLTAAVLKAFGATVVMSELSPLRRQKALESGVADYALSPAEVDVVEEVKKLTDGKGADVAFECTSVQVVFDTLMNALRPGGVLVIVSIWSHHADLDIHQLVMKEIDLRGTIAYAHSHPATIKLVSEGKVNLEPFITGKIGLEGLIDEGFDTLINRNETAVKILVSPSGEGL</sequence>
<dbReference type="InterPro" id="IPR036291">
    <property type="entry name" value="NAD(P)-bd_dom_sf"/>
</dbReference>
<evidence type="ECO:0000313" key="8">
    <source>
        <dbReference type="EMBL" id="MDP9801283.1"/>
    </source>
</evidence>
<evidence type="ECO:0000256" key="4">
    <source>
        <dbReference type="ARBA" id="ARBA00022833"/>
    </source>
</evidence>
<comment type="caution">
    <text evidence="8">The sequence shown here is derived from an EMBL/GenBank/DDBJ whole genome shotgun (WGS) entry which is preliminary data.</text>
</comment>
<dbReference type="InterPro" id="IPR013149">
    <property type="entry name" value="ADH-like_C"/>
</dbReference>
<dbReference type="Pfam" id="PF08240">
    <property type="entry name" value="ADH_N"/>
    <property type="match status" value="1"/>
</dbReference>
<dbReference type="CDD" id="cd08233">
    <property type="entry name" value="butanediol_DH_like"/>
    <property type="match status" value="1"/>
</dbReference>
<feature type="domain" description="Enoyl reductase (ER)" evidence="7">
    <location>
        <begin position="8"/>
        <end position="356"/>
    </location>
</feature>
<accession>A0ABT9NC49</accession>
<dbReference type="EC" id="1.1.1.-" evidence="8"/>
<dbReference type="PROSITE" id="PS00059">
    <property type="entry name" value="ADH_ZINC"/>
    <property type="match status" value="1"/>
</dbReference>
<reference evidence="8 9" key="1">
    <citation type="submission" date="2023-07" db="EMBL/GenBank/DDBJ databases">
        <title>Sequencing the genomes of 1000 actinobacteria strains.</title>
        <authorList>
            <person name="Klenk H.-P."/>
        </authorList>
    </citation>
    <scope>NUCLEOTIDE SEQUENCE [LARGE SCALE GENOMIC DNA]</scope>
    <source>
        <strain evidence="8 9">DSM 102162</strain>
    </source>
</reference>
<dbReference type="Gene3D" id="3.40.50.720">
    <property type="entry name" value="NAD(P)-binding Rossmann-like Domain"/>
    <property type="match status" value="1"/>
</dbReference>
<evidence type="ECO:0000259" key="7">
    <source>
        <dbReference type="SMART" id="SM00829"/>
    </source>
</evidence>
<dbReference type="PANTHER" id="PTHR43161:SF26">
    <property type="entry name" value="GALACTITOL 1-PHOSPHATE 5-DEHYDROGENASE"/>
    <property type="match status" value="1"/>
</dbReference>
<comment type="cofactor">
    <cofactor evidence="1 6">
        <name>Zn(2+)</name>
        <dbReference type="ChEBI" id="CHEBI:29105"/>
    </cofactor>
</comment>
<dbReference type="InterPro" id="IPR002328">
    <property type="entry name" value="ADH_Zn_CS"/>
</dbReference>
<evidence type="ECO:0000256" key="5">
    <source>
        <dbReference type="ARBA" id="ARBA00023002"/>
    </source>
</evidence>
<keyword evidence="3 6" id="KW-0479">Metal-binding</keyword>
<dbReference type="InterPro" id="IPR020843">
    <property type="entry name" value="ER"/>
</dbReference>
<keyword evidence="9" id="KW-1185">Reference proteome</keyword>
<proteinExistence type="inferred from homology"/>
<name>A0ABT9NC49_9ACTO</name>
<dbReference type="Gene3D" id="3.90.180.10">
    <property type="entry name" value="Medium-chain alcohol dehydrogenases, catalytic domain"/>
    <property type="match status" value="1"/>
</dbReference>
<dbReference type="Proteomes" id="UP001235966">
    <property type="component" value="Unassembled WGS sequence"/>
</dbReference>
<dbReference type="Pfam" id="PF00107">
    <property type="entry name" value="ADH_zinc_N"/>
    <property type="match status" value="1"/>
</dbReference>
<dbReference type="SMART" id="SM00829">
    <property type="entry name" value="PKS_ER"/>
    <property type="match status" value="1"/>
</dbReference>
<dbReference type="EMBL" id="JAUSQW010000001">
    <property type="protein sequence ID" value="MDP9801283.1"/>
    <property type="molecule type" value="Genomic_DNA"/>
</dbReference>
<evidence type="ECO:0000313" key="9">
    <source>
        <dbReference type="Proteomes" id="UP001235966"/>
    </source>
</evidence>
<dbReference type="SUPFAM" id="SSF50129">
    <property type="entry name" value="GroES-like"/>
    <property type="match status" value="1"/>
</dbReference>
<evidence type="ECO:0000256" key="3">
    <source>
        <dbReference type="ARBA" id="ARBA00022723"/>
    </source>
</evidence>
<protein>
    <submittedName>
        <fullName evidence="8">(R,R)-butanediol dehydrogenase/meso-butanediol dehydrogenase/diacetyl reductase</fullName>
        <ecNumber evidence="8">1.1.1.-</ecNumber>
        <ecNumber evidence="8">1.1.1.303</ecNumber>
        <ecNumber evidence="8">1.1.1.4</ecNumber>
    </submittedName>
</protein>
<comment type="similarity">
    <text evidence="2 6">Belongs to the zinc-containing alcohol dehydrogenase family.</text>
</comment>
<dbReference type="EC" id="1.1.1.303" evidence="8"/>
<gene>
    <name evidence="8" type="ORF">J2S49_001359</name>
</gene>
<dbReference type="GO" id="GO:0052587">
    <property type="term" value="F:diacetyl reductase ((R)-acetoin forming) (NAD+) activity"/>
    <property type="evidence" value="ECO:0007669"/>
    <property type="project" value="UniProtKB-EC"/>
</dbReference>
<keyword evidence="5 8" id="KW-0560">Oxidoreductase</keyword>
<dbReference type="SUPFAM" id="SSF51735">
    <property type="entry name" value="NAD(P)-binding Rossmann-fold domains"/>
    <property type="match status" value="1"/>
</dbReference>
<dbReference type="PANTHER" id="PTHR43161">
    <property type="entry name" value="SORBITOL DEHYDROGENASE"/>
    <property type="match status" value="1"/>
</dbReference>
<dbReference type="EC" id="1.1.1.4" evidence="8"/>
<evidence type="ECO:0000256" key="6">
    <source>
        <dbReference type="RuleBase" id="RU361277"/>
    </source>
</evidence>
<evidence type="ECO:0000256" key="2">
    <source>
        <dbReference type="ARBA" id="ARBA00008072"/>
    </source>
</evidence>
<dbReference type="InterPro" id="IPR011032">
    <property type="entry name" value="GroES-like_sf"/>
</dbReference>
<dbReference type="GO" id="GO:0000721">
    <property type="term" value="F:(R,R)-butanediol dehydrogenase activity"/>
    <property type="evidence" value="ECO:0007669"/>
    <property type="project" value="UniProtKB-EC"/>
</dbReference>